<dbReference type="InterPro" id="IPR004018">
    <property type="entry name" value="RPEL_repeat"/>
</dbReference>
<dbReference type="Proteomes" id="UP000023152">
    <property type="component" value="Unassembled WGS sequence"/>
</dbReference>
<keyword evidence="4" id="KW-1185">Reference proteome</keyword>
<feature type="repeat" description="RPEL" evidence="2">
    <location>
        <begin position="219"/>
        <end position="244"/>
    </location>
</feature>
<comment type="caution">
    <text evidence="3">The sequence shown here is derived from an EMBL/GenBank/DDBJ whole genome shotgun (WGS) entry which is preliminary data.</text>
</comment>
<dbReference type="PROSITE" id="PS51073">
    <property type="entry name" value="RPEL"/>
    <property type="match status" value="1"/>
</dbReference>
<evidence type="ECO:0000256" key="2">
    <source>
        <dbReference type="PROSITE-ProRule" id="PRU00401"/>
    </source>
</evidence>
<dbReference type="AlphaFoldDB" id="X6LT49"/>
<evidence type="ECO:0000256" key="1">
    <source>
        <dbReference type="ARBA" id="ARBA00022737"/>
    </source>
</evidence>
<reference evidence="3 4" key="1">
    <citation type="journal article" date="2013" name="Curr. Biol.">
        <title>The Genome of the Foraminiferan Reticulomyxa filosa.</title>
        <authorList>
            <person name="Glockner G."/>
            <person name="Hulsmann N."/>
            <person name="Schleicher M."/>
            <person name="Noegel A.A."/>
            <person name="Eichinger L."/>
            <person name="Gallinger C."/>
            <person name="Pawlowski J."/>
            <person name="Sierra R."/>
            <person name="Euteneuer U."/>
            <person name="Pillet L."/>
            <person name="Moustafa A."/>
            <person name="Platzer M."/>
            <person name="Groth M."/>
            <person name="Szafranski K."/>
            <person name="Schliwa M."/>
        </authorList>
    </citation>
    <scope>NUCLEOTIDE SEQUENCE [LARGE SCALE GENOMIC DNA]</scope>
</reference>
<gene>
    <name evidence="3" type="ORF">RFI_32578</name>
</gene>
<sequence>MQHCEDQGKYPTELIRLCGNVMEEELKRQLEENNEKTLLDITTVALALLFKQSNKAKFYNMELALEISSTNTLLCKVQQLPKKKENNQCVLKTTPFEKKMLPSRPKQIRLPIVVSPYIGSIQVDVVHLSSHDLLHCKQKYLDKGEITYTIIYQKHFFFSLIKKTQLKKRNLQPWKEVNLMNVDKSLQLFSMSRFSKAELMKKGTIEKKNMTPQLQPVVETLQRRLSVRQDRSVLQKRGILKLTKEPMAMITDSENFAQLGEQNEDNIAAKRHYEHIFSNEFVNKTALDQIIPTHNRQLADDTLVDNNDVNELSMI</sequence>
<dbReference type="EMBL" id="ASPP01028900">
    <property type="protein sequence ID" value="ETO04819.1"/>
    <property type="molecule type" value="Genomic_DNA"/>
</dbReference>
<accession>X6LT49</accession>
<keyword evidence="1" id="KW-0677">Repeat</keyword>
<organism evidence="3 4">
    <name type="scientific">Reticulomyxa filosa</name>
    <dbReference type="NCBI Taxonomy" id="46433"/>
    <lineage>
        <taxon>Eukaryota</taxon>
        <taxon>Sar</taxon>
        <taxon>Rhizaria</taxon>
        <taxon>Retaria</taxon>
        <taxon>Foraminifera</taxon>
        <taxon>Monothalamids</taxon>
        <taxon>Reticulomyxidae</taxon>
        <taxon>Reticulomyxa</taxon>
    </lineage>
</organism>
<proteinExistence type="predicted"/>
<protein>
    <submittedName>
        <fullName evidence="3">Uncharacterized protein</fullName>
    </submittedName>
</protein>
<evidence type="ECO:0000313" key="3">
    <source>
        <dbReference type="EMBL" id="ETO04819.1"/>
    </source>
</evidence>
<name>X6LT49_RETFI</name>
<evidence type="ECO:0000313" key="4">
    <source>
        <dbReference type="Proteomes" id="UP000023152"/>
    </source>
</evidence>